<dbReference type="InterPro" id="IPR005145">
    <property type="entry name" value="Sua5_C"/>
</dbReference>
<dbReference type="Gene3D" id="3.40.50.11030">
    <property type="entry name" value="Threonylcarbamoyl-AMP synthase, C-terminal domain"/>
    <property type="match status" value="1"/>
</dbReference>
<gene>
    <name evidence="2" type="ORF">K0U00_30165</name>
</gene>
<accession>A0ABS7CBM4</accession>
<sequence length="103" mass="11053">VQGGIDEVAAYIGKQSRNARAEGERTGVLAFHEHADRFDADHVLVIGSLGNLERAAQGLYAALRSFDDLGVSRIWAETCPEAGIGHALMNRLAKAAAQQIIRV</sequence>
<evidence type="ECO:0000313" key="2">
    <source>
        <dbReference type="EMBL" id="MBW7458313.1"/>
    </source>
</evidence>
<proteinExistence type="predicted"/>
<dbReference type="Pfam" id="PF03481">
    <property type="entry name" value="Sua5_C"/>
    <property type="match status" value="1"/>
</dbReference>
<dbReference type="EMBL" id="JAHZIK010001149">
    <property type="protein sequence ID" value="MBW7458313.1"/>
    <property type="molecule type" value="Genomic_DNA"/>
</dbReference>
<protein>
    <submittedName>
        <fullName evidence="2">Translation factor</fullName>
    </submittedName>
</protein>
<dbReference type="Proteomes" id="UP001519887">
    <property type="component" value="Unassembled WGS sequence"/>
</dbReference>
<evidence type="ECO:0000313" key="3">
    <source>
        <dbReference type="Proteomes" id="UP001519887"/>
    </source>
</evidence>
<feature type="domain" description="Threonylcarbamoyl-AMP synthase C-terminal" evidence="1">
    <location>
        <begin position="15"/>
        <end position="97"/>
    </location>
</feature>
<dbReference type="InterPro" id="IPR038385">
    <property type="entry name" value="Sua5/YwlC_C"/>
</dbReference>
<evidence type="ECO:0000259" key="1">
    <source>
        <dbReference type="Pfam" id="PF03481"/>
    </source>
</evidence>
<comment type="caution">
    <text evidence="2">The sequence shown here is derived from an EMBL/GenBank/DDBJ whole genome shotgun (WGS) entry which is preliminary data.</text>
</comment>
<feature type="non-terminal residue" evidence="2">
    <location>
        <position position="1"/>
    </location>
</feature>
<name>A0ABS7CBM4_9BACL</name>
<keyword evidence="3" id="KW-1185">Reference proteome</keyword>
<reference evidence="2 3" key="1">
    <citation type="submission" date="2021-07" db="EMBL/GenBank/DDBJ databases">
        <title>Paenibacillus radiodurans sp. nov., isolated from the southeastern edge of Tengger Desert.</title>
        <authorList>
            <person name="Zhang G."/>
        </authorList>
    </citation>
    <scope>NUCLEOTIDE SEQUENCE [LARGE SCALE GENOMIC DNA]</scope>
    <source>
        <strain evidence="2 3">CCM 7311</strain>
    </source>
</reference>
<organism evidence="2 3">
    <name type="scientific">Paenibacillus sepulcri</name>
    <dbReference type="NCBI Taxonomy" id="359917"/>
    <lineage>
        <taxon>Bacteria</taxon>
        <taxon>Bacillati</taxon>
        <taxon>Bacillota</taxon>
        <taxon>Bacilli</taxon>
        <taxon>Bacillales</taxon>
        <taxon>Paenibacillaceae</taxon>
        <taxon>Paenibacillus</taxon>
    </lineage>
</organism>